<feature type="region of interest" description="Disordered" evidence="1">
    <location>
        <begin position="1"/>
        <end position="25"/>
    </location>
</feature>
<gene>
    <name evidence="3" type="primary">B20D17.080</name>
</gene>
<dbReference type="EMBL" id="BX294023">
    <property type="protein sequence ID" value="CAD70971.1"/>
    <property type="molecule type" value="Genomic_DNA"/>
</dbReference>
<feature type="transmembrane region" description="Helical" evidence="2">
    <location>
        <begin position="47"/>
        <end position="68"/>
    </location>
</feature>
<dbReference type="AlphaFoldDB" id="Q871M8"/>
<dbReference type="OMA" id="FQPRTLH"/>
<evidence type="ECO:0000313" key="3">
    <source>
        <dbReference type="EMBL" id="CAD70971.1"/>
    </source>
</evidence>
<keyword evidence="2" id="KW-1133">Transmembrane helix</keyword>
<reference evidence="3" key="1">
    <citation type="submission" date="2003-03" db="EMBL/GenBank/DDBJ databases">
        <authorList>
            <person name="Schulte U."/>
            <person name="Aign V."/>
            <person name="Hoheisel J."/>
            <person name="Brandt P."/>
            <person name="Fartmann B."/>
            <person name="Holland R."/>
            <person name="Nyakatura G."/>
            <person name="Mewes H.W."/>
            <person name="Mannhaupt G."/>
        </authorList>
    </citation>
    <scope>NUCLEOTIDE SEQUENCE</scope>
</reference>
<proteinExistence type="predicted"/>
<keyword evidence="2" id="KW-0472">Membrane</keyword>
<name>Q871M8_NEUCS</name>
<sequence length="109" mass="12561">MAGDGEFERVPRPDNYPHGPEFQPRTLHQRLQGKWWYRVPPNHSKPIYQFLSIGLGASMWFWVNFLVITNPAYPGQVSARITEGRHHQSSFIRSEDRPQIASEQQSGAS</sequence>
<reference evidence="3" key="2">
    <citation type="submission" date="2003-03" db="EMBL/GenBank/DDBJ databases">
        <authorList>
            <person name="German Neurospora genome project"/>
        </authorList>
    </citation>
    <scope>NUCLEOTIDE SEQUENCE</scope>
</reference>
<feature type="compositionally biased region" description="Basic and acidic residues" evidence="1">
    <location>
        <begin position="1"/>
        <end position="12"/>
    </location>
</feature>
<protein>
    <submittedName>
        <fullName evidence="3">Questionable protein</fullName>
    </submittedName>
</protein>
<evidence type="ECO:0000256" key="1">
    <source>
        <dbReference type="SAM" id="MobiDB-lite"/>
    </source>
</evidence>
<feature type="region of interest" description="Disordered" evidence="1">
    <location>
        <begin position="84"/>
        <end position="109"/>
    </location>
</feature>
<organism evidence="3">
    <name type="scientific">Neurospora crassa</name>
    <dbReference type="NCBI Taxonomy" id="5141"/>
    <lineage>
        <taxon>Eukaryota</taxon>
        <taxon>Fungi</taxon>
        <taxon>Dikarya</taxon>
        <taxon>Ascomycota</taxon>
        <taxon>Pezizomycotina</taxon>
        <taxon>Sordariomycetes</taxon>
        <taxon>Sordariomycetidae</taxon>
        <taxon>Sordariales</taxon>
        <taxon>Sordariaceae</taxon>
        <taxon>Neurospora</taxon>
    </lineage>
</organism>
<accession>Q871M8</accession>
<dbReference type="HOGENOM" id="CLU_2373329_0_0_1"/>
<keyword evidence="2" id="KW-0812">Transmembrane</keyword>
<evidence type="ECO:0000256" key="2">
    <source>
        <dbReference type="SAM" id="Phobius"/>
    </source>
</evidence>
<dbReference type="VEuPathDB" id="FungiDB:NCU01436"/>